<sequence>MKGLYSLGAWVPRVANGCWVAPNAAVVGNVVMEEGSSVWFGATVRGDNVEPITIGRKTNVQDGAVLHADAGVPLTIGEGVTIGHQAMLHGCSIGDNTLIGIGATVLNHSSIGKNCVVGAHCLIPENKSIPENSLVVGAPGKVVRQLSDEQIKGLKAGAQHYVENSSFFKEALKLIDDDNGGGDDGGGRDKGDVPRSKI</sequence>
<dbReference type="Gene3D" id="2.160.10.10">
    <property type="entry name" value="Hexapeptide repeat proteins"/>
    <property type="match status" value="1"/>
</dbReference>
<dbReference type="AlphaFoldDB" id="A0A7R9VJ65"/>
<organism evidence="2">
    <name type="scientific">Pseudictyota dubia</name>
    <dbReference type="NCBI Taxonomy" id="2749911"/>
    <lineage>
        <taxon>Eukaryota</taxon>
        <taxon>Sar</taxon>
        <taxon>Stramenopiles</taxon>
        <taxon>Ochrophyta</taxon>
        <taxon>Bacillariophyta</taxon>
        <taxon>Mediophyceae</taxon>
        <taxon>Biddulphiophycidae</taxon>
        <taxon>Eupodiscales</taxon>
        <taxon>Odontellaceae</taxon>
        <taxon>Pseudictyota</taxon>
    </lineage>
</organism>
<evidence type="ECO:0008006" key="3">
    <source>
        <dbReference type="Google" id="ProtNLM"/>
    </source>
</evidence>
<dbReference type="InterPro" id="IPR050484">
    <property type="entry name" value="Transf_Hexapept/Carb_Anhydrase"/>
</dbReference>
<feature type="region of interest" description="Disordered" evidence="1">
    <location>
        <begin position="177"/>
        <end position="198"/>
    </location>
</feature>
<dbReference type="InterPro" id="IPR047324">
    <property type="entry name" value="LbH_gamma_CA-like"/>
</dbReference>
<dbReference type="Pfam" id="PF00132">
    <property type="entry name" value="Hexapep"/>
    <property type="match status" value="1"/>
</dbReference>
<dbReference type="PANTHER" id="PTHR13061:SF29">
    <property type="entry name" value="GAMMA CARBONIC ANHYDRASE-LIKE 1, MITOCHONDRIAL-RELATED"/>
    <property type="match status" value="1"/>
</dbReference>
<proteinExistence type="predicted"/>
<dbReference type="InterPro" id="IPR011004">
    <property type="entry name" value="Trimer_LpxA-like_sf"/>
</dbReference>
<dbReference type="CDD" id="cd04645">
    <property type="entry name" value="LbH_gamma_CA_like"/>
    <property type="match status" value="1"/>
</dbReference>
<gene>
    <name evidence="2" type="ORF">TDUB1175_LOCUS3289</name>
</gene>
<protein>
    <recommendedName>
        <fullName evidence="3">Gamma carbonic anhydrase family protein</fullName>
    </recommendedName>
</protein>
<dbReference type="SUPFAM" id="SSF51161">
    <property type="entry name" value="Trimeric LpxA-like enzymes"/>
    <property type="match status" value="1"/>
</dbReference>
<dbReference type="InterPro" id="IPR001451">
    <property type="entry name" value="Hexapep"/>
</dbReference>
<evidence type="ECO:0000313" key="2">
    <source>
        <dbReference type="EMBL" id="CAD8297091.1"/>
    </source>
</evidence>
<dbReference type="PANTHER" id="PTHR13061">
    <property type="entry name" value="DYNACTIN SUBUNIT P25"/>
    <property type="match status" value="1"/>
</dbReference>
<feature type="compositionally biased region" description="Basic and acidic residues" evidence="1">
    <location>
        <begin position="185"/>
        <end position="198"/>
    </location>
</feature>
<dbReference type="EMBL" id="HBED01006623">
    <property type="protein sequence ID" value="CAD8297091.1"/>
    <property type="molecule type" value="Transcribed_RNA"/>
</dbReference>
<reference evidence="2" key="1">
    <citation type="submission" date="2021-01" db="EMBL/GenBank/DDBJ databases">
        <authorList>
            <person name="Corre E."/>
            <person name="Pelletier E."/>
            <person name="Niang G."/>
            <person name="Scheremetjew M."/>
            <person name="Finn R."/>
            <person name="Kale V."/>
            <person name="Holt S."/>
            <person name="Cochrane G."/>
            <person name="Meng A."/>
            <person name="Brown T."/>
            <person name="Cohen L."/>
        </authorList>
    </citation>
    <scope>NUCLEOTIDE SEQUENCE</scope>
    <source>
        <strain evidence="2">CCMP147</strain>
    </source>
</reference>
<accession>A0A7R9VJ65</accession>
<name>A0A7R9VJ65_9STRA</name>
<evidence type="ECO:0000256" key="1">
    <source>
        <dbReference type="SAM" id="MobiDB-lite"/>
    </source>
</evidence>